<dbReference type="EMBL" id="BFAD01000013">
    <property type="protein sequence ID" value="GBE88361.1"/>
    <property type="molecule type" value="Genomic_DNA"/>
</dbReference>
<accession>A0A401H1Q4</accession>
<evidence type="ECO:0000313" key="1">
    <source>
        <dbReference type="EMBL" id="GBE88361.1"/>
    </source>
</evidence>
<evidence type="ECO:0000313" key="2">
    <source>
        <dbReference type="Proteomes" id="UP000287166"/>
    </source>
</evidence>
<dbReference type="OrthoDB" id="3243310at2759"/>
<dbReference type="RefSeq" id="XP_027619274.1">
    <property type="nucleotide sequence ID" value="XM_027763473.1"/>
</dbReference>
<sequence length="99" mass="11155">MQSFQSLDREMDTTLILLASPAHSSKLCDPALLNSSKLTAIRTSKFNHLASQRRIAHSQWISLFDQLHLSSPSIRGSPGSHLVTIPTDDWIFFYGWVTQ</sequence>
<name>A0A401H1Q4_9APHY</name>
<reference evidence="1 2" key="1">
    <citation type="journal article" date="2018" name="Sci. Rep.">
        <title>Genome sequence of the cauliflower mushroom Sparassis crispa (Hanabiratake) and its association with beneficial usage.</title>
        <authorList>
            <person name="Kiyama R."/>
            <person name="Furutani Y."/>
            <person name="Kawaguchi K."/>
            <person name="Nakanishi T."/>
        </authorList>
    </citation>
    <scope>NUCLEOTIDE SEQUENCE [LARGE SCALE GENOMIC DNA]</scope>
</reference>
<keyword evidence="2" id="KW-1185">Reference proteome</keyword>
<dbReference type="InParanoid" id="A0A401H1Q4"/>
<organism evidence="1 2">
    <name type="scientific">Sparassis crispa</name>
    <dbReference type="NCBI Taxonomy" id="139825"/>
    <lineage>
        <taxon>Eukaryota</taxon>
        <taxon>Fungi</taxon>
        <taxon>Dikarya</taxon>
        <taxon>Basidiomycota</taxon>
        <taxon>Agaricomycotina</taxon>
        <taxon>Agaricomycetes</taxon>
        <taxon>Polyporales</taxon>
        <taxon>Sparassidaceae</taxon>
        <taxon>Sparassis</taxon>
    </lineage>
</organism>
<dbReference type="GeneID" id="38785278"/>
<proteinExistence type="predicted"/>
<dbReference type="AlphaFoldDB" id="A0A401H1Q4"/>
<dbReference type="Proteomes" id="UP000287166">
    <property type="component" value="Unassembled WGS sequence"/>
</dbReference>
<protein>
    <submittedName>
        <fullName evidence="1">Uncharacterized protein</fullName>
    </submittedName>
</protein>
<dbReference type="STRING" id="139825.A0A401H1Q4"/>
<comment type="caution">
    <text evidence="1">The sequence shown here is derived from an EMBL/GenBank/DDBJ whole genome shotgun (WGS) entry which is preliminary data.</text>
</comment>
<gene>
    <name evidence="1" type="ORF">SCP_1301760</name>
</gene>